<gene>
    <name evidence="1" type="ORF">SAMN05216218_12444</name>
</gene>
<dbReference type="AlphaFoldDB" id="A0A1G7TCN7"/>
<evidence type="ECO:0000313" key="1">
    <source>
        <dbReference type="EMBL" id="SDG32961.1"/>
    </source>
</evidence>
<sequence length="138" mass="15939">MPESDRLRLKFDNIHVQAILDEEKTVTARLGLDYDSVHTGDTLVLCDEDGTEIGHATIDLVGSHDMAYFARVAGDGHYSGHRSYRKVGQFLDQMRRYYPDKEIGPETEMVAVSWEHFIPRDDYHGGREAWREGRQEQR</sequence>
<accession>A0A1G7TCN7</accession>
<organism evidence="1 2">
    <name type="scientific">Halorientalis regularis</name>
    <dbReference type="NCBI Taxonomy" id="660518"/>
    <lineage>
        <taxon>Archaea</taxon>
        <taxon>Methanobacteriati</taxon>
        <taxon>Methanobacteriota</taxon>
        <taxon>Stenosarchaea group</taxon>
        <taxon>Halobacteria</taxon>
        <taxon>Halobacteriales</taxon>
        <taxon>Haloarculaceae</taxon>
        <taxon>Halorientalis</taxon>
    </lineage>
</organism>
<dbReference type="OrthoDB" id="350979at2157"/>
<protein>
    <recommendedName>
        <fullName evidence="3">ASCH domain-containing protein</fullName>
    </recommendedName>
</protein>
<dbReference type="STRING" id="660518.SAMN05216218_12444"/>
<dbReference type="RefSeq" id="WP_092695457.1">
    <property type="nucleotide sequence ID" value="NZ_FNBK01000024.1"/>
</dbReference>
<evidence type="ECO:0000313" key="2">
    <source>
        <dbReference type="Proteomes" id="UP000199076"/>
    </source>
</evidence>
<dbReference type="Proteomes" id="UP000199076">
    <property type="component" value="Unassembled WGS sequence"/>
</dbReference>
<reference evidence="2" key="1">
    <citation type="submission" date="2016-10" db="EMBL/GenBank/DDBJ databases">
        <authorList>
            <person name="Varghese N."/>
            <person name="Submissions S."/>
        </authorList>
    </citation>
    <scope>NUCLEOTIDE SEQUENCE [LARGE SCALE GENOMIC DNA]</scope>
    <source>
        <strain evidence="2">IBRC-M 10760</strain>
    </source>
</reference>
<dbReference type="EMBL" id="FNBK01000024">
    <property type="protein sequence ID" value="SDG32961.1"/>
    <property type="molecule type" value="Genomic_DNA"/>
</dbReference>
<name>A0A1G7TCN7_9EURY</name>
<proteinExistence type="predicted"/>
<keyword evidence="2" id="KW-1185">Reference proteome</keyword>
<evidence type="ECO:0008006" key="3">
    <source>
        <dbReference type="Google" id="ProtNLM"/>
    </source>
</evidence>